<accession>A0A4D5RXU9</accession>
<dbReference type="EMBL" id="GHJT01007888">
    <property type="protein sequence ID" value="MOY41859.1"/>
    <property type="molecule type" value="Transcribed_RNA"/>
</dbReference>
<feature type="signal peptide" evidence="1">
    <location>
        <begin position="1"/>
        <end position="19"/>
    </location>
</feature>
<evidence type="ECO:0000313" key="2">
    <source>
        <dbReference type="EMBL" id="MOY41859.1"/>
    </source>
</evidence>
<proteinExistence type="predicted"/>
<dbReference type="AlphaFoldDB" id="A0A4D5RXU9"/>
<name>A0A4D5RXU9_IXOSC</name>
<keyword evidence="1" id="KW-0732">Signal</keyword>
<evidence type="ECO:0000256" key="1">
    <source>
        <dbReference type="SAM" id="SignalP"/>
    </source>
</evidence>
<reference evidence="2" key="1">
    <citation type="submission" date="2019-04" db="EMBL/GenBank/DDBJ databases">
        <title>An insight into the mialome of Ixodes scapularis.</title>
        <authorList>
            <person name="Ribeiro J.M."/>
            <person name="Mather T.N."/>
            <person name="Karim S."/>
        </authorList>
    </citation>
    <scope>NUCLEOTIDE SEQUENCE</scope>
</reference>
<organism evidence="2">
    <name type="scientific">Ixodes scapularis</name>
    <name type="common">Black-legged tick</name>
    <name type="synonym">Deer tick</name>
    <dbReference type="NCBI Taxonomy" id="6945"/>
    <lineage>
        <taxon>Eukaryota</taxon>
        <taxon>Metazoa</taxon>
        <taxon>Ecdysozoa</taxon>
        <taxon>Arthropoda</taxon>
        <taxon>Chelicerata</taxon>
        <taxon>Arachnida</taxon>
        <taxon>Acari</taxon>
        <taxon>Parasitiformes</taxon>
        <taxon>Ixodida</taxon>
        <taxon>Ixodoidea</taxon>
        <taxon>Ixodidae</taxon>
        <taxon>Ixodinae</taxon>
        <taxon>Ixodes</taxon>
    </lineage>
</organism>
<sequence length="76" mass="9135">MRVHFNLFNIFFSIVFSMSDMVDKFVSPRRSAFLSYFTNRYRCRLTRSDNKKLWNNMGPMLWLLHGSVCAQVHLRV</sequence>
<protein>
    <submittedName>
        <fullName evidence="2">Putative secreted protein</fullName>
    </submittedName>
</protein>
<feature type="chain" id="PRO_5020028172" evidence="1">
    <location>
        <begin position="20"/>
        <end position="76"/>
    </location>
</feature>